<reference evidence="2" key="1">
    <citation type="submission" date="2015-10" db="EMBL/GenBank/DDBJ databases">
        <authorList>
            <person name="Gilbert D.G."/>
        </authorList>
    </citation>
    <scope>NUCLEOTIDE SEQUENCE</scope>
</reference>
<dbReference type="PANTHER" id="PTHR47495:SF2">
    <property type="entry name" value="ALDEHYDE DEHYDROGENASE"/>
    <property type="match status" value="1"/>
</dbReference>
<dbReference type="InterPro" id="IPR052516">
    <property type="entry name" value="N-heterocyclic_Hydroxylase"/>
</dbReference>
<dbReference type="PANTHER" id="PTHR47495">
    <property type="entry name" value="ALDEHYDE DEHYDROGENASE"/>
    <property type="match status" value="1"/>
</dbReference>
<protein>
    <submittedName>
        <fullName evidence="2">Xanthine dehydrogenase, molybdenum binding subunit</fullName>
        <ecNumber evidence="2">1.17.1.4</ecNumber>
    </submittedName>
</protein>
<dbReference type="GO" id="GO:0004854">
    <property type="term" value="F:xanthine dehydrogenase activity"/>
    <property type="evidence" value="ECO:0007669"/>
    <property type="project" value="UniProtKB-EC"/>
</dbReference>
<keyword evidence="2" id="KW-0560">Oxidoreductase</keyword>
<dbReference type="InterPro" id="IPR046867">
    <property type="entry name" value="AldOxase/xan_DH_MoCoBD2"/>
</dbReference>
<dbReference type="EC" id="1.17.1.4" evidence="2"/>
<dbReference type="InterPro" id="IPR037165">
    <property type="entry name" value="AldOxase/xan_DH_Mopterin-bd_sf"/>
</dbReference>
<dbReference type="EMBL" id="FAXA01000031">
    <property type="protein sequence ID" value="CUV01264.1"/>
    <property type="molecule type" value="Genomic_DNA"/>
</dbReference>
<name>A0A160V695_9ZZZZ</name>
<accession>A0A160V695</accession>
<feature type="domain" description="Aldehyde oxidase/xanthine dehydrogenase second molybdopterin binding" evidence="1">
    <location>
        <begin position="11"/>
        <end position="240"/>
    </location>
</feature>
<dbReference type="AlphaFoldDB" id="A0A160V695"/>
<dbReference type="SUPFAM" id="SSF56003">
    <property type="entry name" value="Molybdenum cofactor-binding domain"/>
    <property type="match status" value="1"/>
</dbReference>
<organism evidence="2">
    <name type="scientific">hydrothermal vent metagenome</name>
    <dbReference type="NCBI Taxonomy" id="652676"/>
    <lineage>
        <taxon>unclassified sequences</taxon>
        <taxon>metagenomes</taxon>
        <taxon>ecological metagenomes</taxon>
    </lineage>
</organism>
<proteinExistence type="predicted"/>
<sequence length="304" mass="32351">MALGYWRNNSGAACAIANVNPDGTIMLVEGSVDIGGSRTAVSQELAEVLGIPVTDIFPEVGDTDSIGYTSLTAGSGVAFKTGWAVYEAGHDIIRQLIQRASMIWEASADDVEYVKGTLQHKSDPELKLTFKQIAPRMIETGGPVVGRGNVNPRGVGASLAATLVDVEIDQETGKTQILRCTAFQDVGKAVHPSYVEGQLQGGTVQGLGWALNEEYFMSEDGQMLNSSFLDYRMMTALDLPMINTVIVEVANPGHPFGVRGVGEGNLVPVMAAVANSIYHAIGKRINQLPMTPGVIMDTIRGNGR</sequence>
<evidence type="ECO:0000313" key="2">
    <source>
        <dbReference type="EMBL" id="CUV01264.1"/>
    </source>
</evidence>
<gene>
    <name evidence="2" type="ORF">MGWOODY_Clf351</name>
</gene>
<dbReference type="Pfam" id="PF20256">
    <property type="entry name" value="MoCoBD_2"/>
    <property type="match status" value="1"/>
</dbReference>
<dbReference type="Gene3D" id="3.30.365.10">
    <property type="entry name" value="Aldehyde oxidase/xanthine dehydrogenase, molybdopterin binding domain"/>
    <property type="match status" value="2"/>
</dbReference>
<evidence type="ECO:0000259" key="1">
    <source>
        <dbReference type="Pfam" id="PF20256"/>
    </source>
</evidence>